<evidence type="ECO:0008006" key="3">
    <source>
        <dbReference type="Google" id="ProtNLM"/>
    </source>
</evidence>
<dbReference type="InterPro" id="IPR010835">
    <property type="entry name" value="DUF1439"/>
</dbReference>
<sequence length="185" mass="20257">MILRSVFVLFATALVLSGCAGFSTYSISEATLERHLQDTVSDFDRRQLQAGSPLSLSLGNADITLGPDGRDVAVIDLSGQVALNALMAKVPVNIDLKVEGAPVYDSQEKAIYLRRLKLLESNVDVPFMGGTDLKPVTDQVMRVVAQMLETMPIYRLDETSLGQRILGMSDMDIRVAPGRLEFVKR</sequence>
<dbReference type="STRING" id="650891.SAMN05216203_2787"/>
<dbReference type="AlphaFoldDB" id="A0A1I6J8S1"/>
<name>A0A1I6J8S1_9GAMM</name>
<organism evidence="1 2">
    <name type="scientific">Marinobacter daqiaonensis</name>
    <dbReference type="NCBI Taxonomy" id="650891"/>
    <lineage>
        <taxon>Bacteria</taxon>
        <taxon>Pseudomonadati</taxon>
        <taxon>Pseudomonadota</taxon>
        <taxon>Gammaproteobacteria</taxon>
        <taxon>Pseudomonadales</taxon>
        <taxon>Marinobacteraceae</taxon>
        <taxon>Marinobacter</taxon>
    </lineage>
</organism>
<dbReference type="Pfam" id="PF07273">
    <property type="entry name" value="DUF1439"/>
    <property type="match status" value="1"/>
</dbReference>
<dbReference type="Proteomes" id="UP000198644">
    <property type="component" value="Unassembled WGS sequence"/>
</dbReference>
<dbReference type="Gene3D" id="3.15.10.40">
    <property type="entry name" value="Uncharacterised protein PF07273, DUF1439"/>
    <property type="match status" value="1"/>
</dbReference>
<reference evidence="1 2" key="1">
    <citation type="submission" date="2016-10" db="EMBL/GenBank/DDBJ databases">
        <authorList>
            <person name="de Groot N.N."/>
        </authorList>
    </citation>
    <scope>NUCLEOTIDE SEQUENCE [LARGE SCALE GENOMIC DNA]</scope>
    <source>
        <strain evidence="1 2">CGMCC 1.9167</strain>
    </source>
</reference>
<keyword evidence="2" id="KW-1185">Reference proteome</keyword>
<protein>
    <recommendedName>
        <fullName evidence="3">Lipoprotein</fullName>
    </recommendedName>
</protein>
<proteinExistence type="predicted"/>
<dbReference type="RefSeq" id="WP_092014290.1">
    <property type="nucleotide sequence ID" value="NZ_FOYW01000002.1"/>
</dbReference>
<dbReference type="PROSITE" id="PS51257">
    <property type="entry name" value="PROKAR_LIPOPROTEIN"/>
    <property type="match status" value="1"/>
</dbReference>
<accession>A0A1I6J8S1</accession>
<evidence type="ECO:0000313" key="1">
    <source>
        <dbReference type="EMBL" id="SFR75397.1"/>
    </source>
</evidence>
<dbReference type="EMBL" id="FOYW01000002">
    <property type="protein sequence ID" value="SFR75397.1"/>
    <property type="molecule type" value="Genomic_DNA"/>
</dbReference>
<dbReference type="OrthoDB" id="6398264at2"/>
<gene>
    <name evidence="1" type="ORF">SAMN05216203_2787</name>
</gene>
<evidence type="ECO:0000313" key="2">
    <source>
        <dbReference type="Proteomes" id="UP000198644"/>
    </source>
</evidence>